<proteinExistence type="inferred from homology"/>
<evidence type="ECO:0000313" key="11">
    <source>
        <dbReference type="EMBL" id="KKQ90528.1"/>
    </source>
</evidence>
<keyword evidence="4 9" id="KW-0132">Cell division</keyword>
<dbReference type="GO" id="GO:0022857">
    <property type="term" value="F:transmembrane transporter activity"/>
    <property type="evidence" value="ECO:0007669"/>
    <property type="project" value="TreeGrafter"/>
</dbReference>
<dbReference type="InterPro" id="IPR003593">
    <property type="entry name" value="AAA+_ATPase"/>
</dbReference>
<dbReference type="PROSITE" id="PS50893">
    <property type="entry name" value="ABC_TRANSPORTER_2"/>
    <property type="match status" value="1"/>
</dbReference>
<keyword evidence="8 9" id="KW-0131">Cell cycle</keyword>
<keyword evidence="3 9" id="KW-1003">Cell membrane</keyword>
<gene>
    <name evidence="9" type="primary">ftsE</name>
    <name evidence="11" type="ORF">UT15_C0011G0010</name>
</gene>
<accession>A0A0G0LF65</accession>
<evidence type="ECO:0000256" key="1">
    <source>
        <dbReference type="ARBA" id="ARBA00005417"/>
    </source>
</evidence>
<organism evidence="11 12">
    <name type="scientific">Berkelbacteria bacterium GW2011_GWA1_39_10</name>
    <dbReference type="NCBI Taxonomy" id="1618332"/>
    <lineage>
        <taxon>Bacteria</taxon>
        <taxon>Candidatus Berkelbacteria</taxon>
    </lineage>
</organism>
<comment type="caution">
    <text evidence="11">The sequence shown here is derived from an EMBL/GenBank/DDBJ whole genome shotgun (WGS) entry which is preliminary data.</text>
</comment>
<evidence type="ECO:0000256" key="4">
    <source>
        <dbReference type="ARBA" id="ARBA00022618"/>
    </source>
</evidence>
<dbReference type="InterPro" id="IPR017871">
    <property type="entry name" value="ABC_transporter-like_CS"/>
</dbReference>
<dbReference type="Pfam" id="PF00005">
    <property type="entry name" value="ABC_tran"/>
    <property type="match status" value="1"/>
</dbReference>
<dbReference type="InterPro" id="IPR027417">
    <property type="entry name" value="P-loop_NTPase"/>
</dbReference>
<comment type="function">
    <text evidence="9">Part of the ABC transporter FtsEX involved in cellular division.</text>
</comment>
<dbReference type="Gene3D" id="3.40.50.300">
    <property type="entry name" value="P-loop containing nucleotide triphosphate hydrolases"/>
    <property type="match status" value="1"/>
</dbReference>
<evidence type="ECO:0000256" key="9">
    <source>
        <dbReference type="RuleBase" id="RU365094"/>
    </source>
</evidence>
<dbReference type="NCBIfam" id="TIGR02673">
    <property type="entry name" value="FtsE"/>
    <property type="match status" value="1"/>
</dbReference>
<comment type="subcellular location">
    <subcellularLocation>
        <location evidence="9">Cell membrane</location>
        <topology evidence="9">Peripheral membrane protein</topology>
        <orientation evidence="9">Cytoplasmic side</orientation>
    </subcellularLocation>
</comment>
<dbReference type="PANTHER" id="PTHR24220:SF470">
    <property type="entry name" value="CELL DIVISION ATP-BINDING PROTEIN FTSE"/>
    <property type="match status" value="1"/>
</dbReference>
<name>A0A0G0LF65_9BACT</name>
<feature type="domain" description="ABC transporter" evidence="10">
    <location>
        <begin position="2"/>
        <end position="225"/>
    </location>
</feature>
<protein>
    <recommendedName>
        <fullName evidence="2 9">Cell division ATP-binding protein FtsE</fullName>
    </recommendedName>
</protein>
<dbReference type="InterPro" id="IPR015854">
    <property type="entry name" value="ABC_transpr_LolD-like"/>
</dbReference>
<sequence length="226" mass="25187">MIEVIGVSKTYGEKILALTNINLKIEKGEFVSIVGPSGAGKSTLVKMLICEEKPTAGKILIAGRNIVQLKSNELPYFRRKIGVVFQDFKLLPQKTVYENVAFALEVCDADPQEISDKVPRILDLVGMLKRKDNYPDEISGGERQRVSIARSLVHSPKILIADEPTGNLDPVNAWEIIELLDRINQRGTIVILATHNKVIVDRLKRRVILIKNGQIGSDKYRGGYVI</sequence>
<evidence type="ECO:0000256" key="2">
    <source>
        <dbReference type="ARBA" id="ARBA00020019"/>
    </source>
</evidence>
<comment type="subunit">
    <text evidence="9">Homodimer. Forms a membrane-associated complex with FtsX.</text>
</comment>
<evidence type="ECO:0000256" key="5">
    <source>
        <dbReference type="ARBA" id="ARBA00022741"/>
    </source>
</evidence>
<comment type="similarity">
    <text evidence="1 9">Belongs to the ABC transporter superfamily.</text>
</comment>
<keyword evidence="7 9" id="KW-0472">Membrane</keyword>
<evidence type="ECO:0000313" key="12">
    <source>
        <dbReference type="Proteomes" id="UP000033862"/>
    </source>
</evidence>
<dbReference type="GO" id="GO:0016887">
    <property type="term" value="F:ATP hydrolysis activity"/>
    <property type="evidence" value="ECO:0007669"/>
    <property type="project" value="InterPro"/>
</dbReference>
<keyword evidence="6 9" id="KW-0067">ATP-binding</keyword>
<dbReference type="InterPro" id="IPR003439">
    <property type="entry name" value="ABC_transporter-like_ATP-bd"/>
</dbReference>
<dbReference type="PATRIC" id="fig|1618332.3.peg.333"/>
<evidence type="ECO:0000256" key="3">
    <source>
        <dbReference type="ARBA" id="ARBA00022475"/>
    </source>
</evidence>
<evidence type="ECO:0000259" key="10">
    <source>
        <dbReference type="PROSITE" id="PS50893"/>
    </source>
</evidence>
<dbReference type="EMBL" id="LBVS01000011">
    <property type="protein sequence ID" value="KKQ90528.1"/>
    <property type="molecule type" value="Genomic_DNA"/>
</dbReference>
<evidence type="ECO:0000256" key="8">
    <source>
        <dbReference type="ARBA" id="ARBA00023306"/>
    </source>
</evidence>
<dbReference type="STRING" id="1618332.UT15_C0011G0010"/>
<dbReference type="SUPFAM" id="SSF52540">
    <property type="entry name" value="P-loop containing nucleoside triphosphate hydrolases"/>
    <property type="match status" value="1"/>
</dbReference>
<dbReference type="SMART" id="SM00382">
    <property type="entry name" value="AAA"/>
    <property type="match status" value="1"/>
</dbReference>
<dbReference type="Proteomes" id="UP000033862">
    <property type="component" value="Unassembled WGS sequence"/>
</dbReference>
<evidence type="ECO:0000256" key="7">
    <source>
        <dbReference type="ARBA" id="ARBA00023136"/>
    </source>
</evidence>
<evidence type="ECO:0000256" key="6">
    <source>
        <dbReference type="ARBA" id="ARBA00022840"/>
    </source>
</evidence>
<dbReference type="FunFam" id="3.40.50.300:FF:000056">
    <property type="entry name" value="Cell division ATP-binding protein FtsE"/>
    <property type="match status" value="1"/>
</dbReference>
<keyword evidence="5 9" id="KW-0547">Nucleotide-binding</keyword>
<dbReference type="GO" id="GO:0005524">
    <property type="term" value="F:ATP binding"/>
    <property type="evidence" value="ECO:0007669"/>
    <property type="project" value="UniProtKB-UniRule"/>
</dbReference>
<dbReference type="GO" id="GO:0005886">
    <property type="term" value="C:plasma membrane"/>
    <property type="evidence" value="ECO:0007669"/>
    <property type="project" value="UniProtKB-SubCell"/>
</dbReference>
<dbReference type="GO" id="GO:0051301">
    <property type="term" value="P:cell division"/>
    <property type="evidence" value="ECO:0007669"/>
    <property type="project" value="UniProtKB-UniRule"/>
</dbReference>
<dbReference type="PROSITE" id="PS00211">
    <property type="entry name" value="ABC_TRANSPORTER_1"/>
    <property type="match status" value="1"/>
</dbReference>
<dbReference type="AlphaFoldDB" id="A0A0G0LF65"/>
<dbReference type="PANTHER" id="PTHR24220">
    <property type="entry name" value="IMPORT ATP-BINDING PROTEIN"/>
    <property type="match status" value="1"/>
</dbReference>
<reference evidence="11 12" key="1">
    <citation type="journal article" date="2015" name="Nature">
        <title>rRNA introns, odd ribosomes, and small enigmatic genomes across a large radiation of phyla.</title>
        <authorList>
            <person name="Brown C.T."/>
            <person name="Hug L.A."/>
            <person name="Thomas B.C."/>
            <person name="Sharon I."/>
            <person name="Castelle C.J."/>
            <person name="Singh A."/>
            <person name="Wilkins M.J."/>
            <person name="Williams K.H."/>
            <person name="Banfield J.F."/>
        </authorList>
    </citation>
    <scope>NUCLEOTIDE SEQUENCE [LARGE SCALE GENOMIC DNA]</scope>
</reference>
<dbReference type="InterPro" id="IPR005286">
    <property type="entry name" value="Cell_div_FtsE"/>
</dbReference>